<keyword evidence="2" id="KW-0677">Repeat</keyword>
<dbReference type="GO" id="GO:0043161">
    <property type="term" value="P:proteasome-mediated ubiquitin-dependent protein catabolic process"/>
    <property type="evidence" value="ECO:0007669"/>
    <property type="project" value="TreeGrafter"/>
</dbReference>
<dbReference type="InterPro" id="IPR019775">
    <property type="entry name" value="WD40_repeat_CS"/>
</dbReference>
<dbReference type="InterPro" id="IPR015943">
    <property type="entry name" value="WD40/YVTN_repeat-like_dom_sf"/>
</dbReference>
<dbReference type="STRING" id="10195.A0A3M7RHJ3"/>
<evidence type="ECO:0000313" key="5">
    <source>
        <dbReference type="Proteomes" id="UP000276133"/>
    </source>
</evidence>
<sequence length="490" mass="56234">MSNQMDDLILHLPCGQKTLYKNLKNKPNIVECVECKSHDIIIEQVLNLPINRLKIKQIEYELELEKFSKLNESLDQIKKEPKFYLETNLTNVKNELNVRRDHLKKLIDDYYYQLNRKIEDFMEKKAEKIDKTLCSIETNIETNEINDQMDYETKSTLVITHLKNVKSKSNAVKNVISYVKSQSVKFVPSKNLSINDLFGSLILINENASTNYASDPSASNADEYNLKRVVNINQSINDFKLIEKNKFLIASKDHTISLWDTNKNVCLRKFKAHTDSVFCLCVLNDKMFASGSLDNSIKIWNIDLDLNLRTLMGHKFFIYCLKLTKSGHLLSGSFDKMIKKWDFSSGECVVIYIGHENLVLCLDETQDEKVLSASIDKTIRIWEANGNCLKVLSIHCEPVICFKILNNELVASGSRDGKIKIWNIETEDVSKVLEGHVNPVTSLKQLRNNQLISGSDDECIKVWDLQSGKCVQTIVEKRARVHDVDILMEG</sequence>
<dbReference type="InterPro" id="IPR020472">
    <property type="entry name" value="WD40_PAC1"/>
</dbReference>
<evidence type="ECO:0000256" key="2">
    <source>
        <dbReference type="ARBA" id="ARBA00022737"/>
    </source>
</evidence>
<feature type="repeat" description="WD" evidence="3">
    <location>
        <begin position="270"/>
        <end position="310"/>
    </location>
</feature>
<gene>
    <name evidence="4" type="ORF">BpHYR1_036240</name>
</gene>
<name>A0A3M7RHJ3_BRAPC</name>
<dbReference type="OrthoDB" id="674604at2759"/>
<feature type="repeat" description="WD" evidence="3">
    <location>
        <begin position="392"/>
        <end position="432"/>
    </location>
</feature>
<dbReference type="SUPFAM" id="SSF50978">
    <property type="entry name" value="WD40 repeat-like"/>
    <property type="match status" value="1"/>
</dbReference>
<evidence type="ECO:0000256" key="3">
    <source>
        <dbReference type="PROSITE-ProRule" id="PRU00221"/>
    </source>
</evidence>
<dbReference type="EMBL" id="REGN01003407">
    <property type="protein sequence ID" value="RNA22745.1"/>
    <property type="molecule type" value="Genomic_DNA"/>
</dbReference>
<proteinExistence type="predicted"/>
<dbReference type="GO" id="GO:0005737">
    <property type="term" value="C:cytoplasm"/>
    <property type="evidence" value="ECO:0007669"/>
    <property type="project" value="TreeGrafter"/>
</dbReference>
<evidence type="ECO:0000313" key="4">
    <source>
        <dbReference type="EMBL" id="RNA22745.1"/>
    </source>
</evidence>
<keyword evidence="4" id="KW-0418">Kinase</keyword>
<dbReference type="GO" id="GO:0010992">
    <property type="term" value="P:ubiquitin recycling"/>
    <property type="evidence" value="ECO:0007669"/>
    <property type="project" value="TreeGrafter"/>
</dbReference>
<evidence type="ECO:0000256" key="1">
    <source>
        <dbReference type="ARBA" id="ARBA00022574"/>
    </source>
</evidence>
<dbReference type="Gene3D" id="2.130.10.10">
    <property type="entry name" value="YVTN repeat-like/Quinoprotein amine dehydrogenase"/>
    <property type="match status" value="2"/>
</dbReference>
<reference evidence="4 5" key="1">
    <citation type="journal article" date="2018" name="Sci. Rep.">
        <title>Genomic signatures of local adaptation to the degree of environmental predictability in rotifers.</title>
        <authorList>
            <person name="Franch-Gras L."/>
            <person name="Hahn C."/>
            <person name="Garcia-Roger E.M."/>
            <person name="Carmona M.J."/>
            <person name="Serra M."/>
            <person name="Gomez A."/>
        </authorList>
    </citation>
    <scope>NUCLEOTIDE SEQUENCE [LARGE SCALE GENOMIC DNA]</scope>
    <source>
        <strain evidence="4">HYR1</strain>
    </source>
</reference>
<accession>A0A3M7RHJ3</accession>
<dbReference type="AlphaFoldDB" id="A0A3M7RHJ3"/>
<dbReference type="GO" id="GO:0016301">
    <property type="term" value="F:kinase activity"/>
    <property type="evidence" value="ECO:0007669"/>
    <property type="project" value="UniProtKB-KW"/>
</dbReference>
<dbReference type="PROSITE" id="PS50082">
    <property type="entry name" value="WD_REPEATS_2"/>
    <property type="match status" value="5"/>
</dbReference>
<dbReference type="Proteomes" id="UP000276133">
    <property type="component" value="Unassembled WGS sequence"/>
</dbReference>
<dbReference type="GO" id="GO:0043130">
    <property type="term" value="F:ubiquitin binding"/>
    <property type="evidence" value="ECO:0007669"/>
    <property type="project" value="TreeGrafter"/>
</dbReference>
<dbReference type="PROSITE" id="PS50294">
    <property type="entry name" value="WD_REPEATS_REGION"/>
    <property type="match status" value="2"/>
</dbReference>
<dbReference type="CDD" id="cd00200">
    <property type="entry name" value="WD40"/>
    <property type="match status" value="1"/>
</dbReference>
<dbReference type="PRINTS" id="PR00320">
    <property type="entry name" value="GPROTEINBRPT"/>
</dbReference>
<dbReference type="InterPro" id="IPR036322">
    <property type="entry name" value="WD40_repeat_dom_sf"/>
</dbReference>
<dbReference type="GO" id="GO:0005634">
    <property type="term" value="C:nucleus"/>
    <property type="evidence" value="ECO:0007669"/>
    <property type="project" value="TreeGrafter"/>
</dbReference>
<keyword evidence="4" id="KW-0808">Transferase</keyword>
<dbReference type="PROSITE" id="PS00678">
    <property type="entry name" value="WD_REPEATS_1"/>
    <property type="match status" value="2"/>
</dbReference>
<keyword evidence="1 3" id="KW-0853">WD repeat</keyword>
<dbReference type="Pfam" id="PF00400">
    <property type="entry name" value="WD40"/>
    <property type="match status" value="5"/>
</dbReference>
<dbReference type="PANTHER" id="PTHR19849">
    <property type="entry name" value="PHOSPHOLIPASE A-2-ACTIVATING PROTEIN"/>
    <property type="match status" value="1"/>
</dbReference>
<protein>
    <submittedName>
        <fullName evidence="4">Serine threonine kinase</fullName>
    </submittedName>
</protein>
<feature type="repeat" description="WD" evidence="3">
    <location>
        <begin position="433"/>
        <end position="473"/>
    </location>
</feature>
<dbReference type="PANTHER" id="PTHR19849:SF1">
    <property type="entry name" value="F-BOX_WD REPEAT-CONTAINING PROTEIN 7"/>
    <property type="match status" value="1"/>
</dbReference>
<organism evidence="4 5">
    <name type="scientific">Brachionus plicatilis</name>
    <name type="common">Marine rotifer</name>
    <name type="synonym">Brachionus muelleri</name>
    <dbReference type="NCBI Taxonomy" id="10195"/>
    <lineage>
        <taxon>Eukaryota</taxon>
        <taxon>Metazoa</taxon>
        <taxon>Spiralia</taxon>
        <taxon>Gnathifera</taxon>
        <taxon>Rotifera</taxon>
        <taxon>Eurotatoria</taxon>
        <taxon>Monogononta</taxon>
        <taxon>Pseudotrocha</taxon>
        <taxon>Ploima</taxon>
        <taxon>Brachionidae</taxon>
        <taxon>Brachionus</taxon>
    </lineage>
</organism>
<dbReference type="InterPro" id="IPR001680">
    <property type="entry name" value="WD40_rpt"/>
</dbReference>
<feature type="repeat" description="WD" evidence="3">
    <location>
        <begin position="311"/>
        <end position="351"/>
    </location>
</feature>
<feature type="repeat" description="WD" evidence="3">
    <location>
        <begin position="352"/>
        <end position="383"/>
    </location>
</feature>
<keyword evidence="5" id="KW-1185">Reference proteome</keyword>
<dbReference type="SMART" id="SM00320">
    <property type="entry name" value="WD40"/>
    <property type="match status" value="6"/>
</dbReference>
<comment type="caution">
    <text evidence="4">The sequence shown here is derived from an EMBL/GenBank/DDBJ whole genome shotgun (WGS) entry which is preliminary data.</text>
</comment>